<dbReference type="Proteomes" id="UP000198424">
    <property type="component" value="Unassembled WGS sequence"/>
</dbReference>
<organism evidence="9 11">
    <name type="scientific">Flavobacterium hydatis</name>
    <name type="common">Cytophaga aquatilis</name>
    <dbReference type="NCBI Taxonomy" id="991"/>
    <lineage>
        <taxon>Bacteria</taxon>
        <taxon>Pseudomonadati</taxon>
        <taxon>Bacteroidota</taxon>
        <taxon>Flavobacteriia</taxon>
        <taxon>Flavobacteriales</taxon>
        <taxon>Flavobacteriaceae</taxon>
        <taxon>Flavobacterium</taxon>
    </lineage>
</organism>
<protein>
    <recommendedName>
        <fullName evidence="2">histidine kinase</fullName>
        <ecNumber evidence="2">2.7.13.3</ecNumber>
    </recommendedName>
</protein>
<dbReference type="InterPro" id="IPR036890">
    <property type="entry name" value="HATPase_C_sf"/>
</dbReference>
<evidence type="ECO:0000256" key="6">
    <source>
        <dbReference type="SAM" id="Coils"/>
    </source>
</evidence>
<evidence type="ECO:0000313" key="12">
    <source>
        <dbReference type="Proteomes" id="UP000198424"/>
    </source>
</evidence>
<dbReference type="PROSITE" id="PS50109">
    <property type="entry name" value="HIS_KIN"/>
    <property type="match status" value="1"/>
</dbReference>
<keyword evidence="5" id="KW-0902">Two-component regulatory system</keyword>
<dbReference type="OrthoDB" id="9760839at2"/>
<dbReference type="Proteomes" id="UP000028712">
    <property type="component" value="Unassembled WGS sequence"/>
</dbReference>
<dbReference type="eggNOG" id="COG0457">
    <property type="taxonomic scope" value="Bacteria"/>
</dbReference>
<feature type="coiled-coil region" evidence="6">
    <location>
        <begin position="270"/>
        <end position="304"/>
    </location>
</feature>
<dbReference type="InterPro" id="IPR003594">
    <property type="entry name" value="HATPase_dom"/>
</dbReference>
<dbReference type="Gene3D" id="1.25.40.10">
    <property type="entry name" value="Tetratricopeptide repeat domain"/>
    <property type="match status" value="1"/>
</dbReference>
<feature type="domain" description="Histidine kinase" evidence="8">
    <location>
        <begin position="472"/>
        <end position="562"/>
    </location>
</feature>
<comment type="caution">
    <text evidence="9">The sequence shown here is derived from an EMBL/GenBank/DDBJ whole genome shotgun (WGS) entry which is preliminary data.</text>
</comment>
<reference evidence="9 11" key="1">
    <citation type="submission" date="2014-07" db="EMBL/GenBank/DDBJ databases">
        <title>Genome of Flavobacterium hydatis DSM 2063.</title>
        <authorList>
            <person name="Pipes S.E."/>
            <person name="Stropko S.J."/>
            <person name="Newman J.D."/>
        </authorList>
    </citation>
    <scope>NUCLEOTIDE SEQUENCE [LARGE SCALE GENOMIC DNA]</scope>
    <source>
        <strain evidence="9 11">DSM 2063</strain>
    </source>
</reference>
<keyword evidence="7" id="KW-0472">Membrane</keyword>
<dbReference type="STRING" id="991.IW20_06355"/>
<accession>A0A086AP97</accession>
<name>A0A086AP97_FLAHY</name>
<sequence>MHKTQFFSFLFIVLICFSTNCYPQKKTLQKDEIDRLLKEAIANWKTNDYEKSLKQSRFALKHAIEINNNYLIAYSYNTIGLNFDDLIMLDKALVFYQKALYYIDKTDDTTLKAKIHNNLGNTYFFYKKEYQKGINHYEKSLEYSQKLPDNAKIYLRKLNITWAYFEIKNFNKGLDYLNYINEFKQYGDESTEVALNMLNAIYYDYKNDTVKADAFFRNAIALGNESYEKFDLAKTHEKYADFLFRQHDYKKAYENIIRLNTLEKELTESIELKKTKLVGVNLELDEYKREVDKIESQYKTKQQSLIREQSRNKKIFSIIVALFFVIIILFYFFYQNTKLKQKNRLKDVQSKIQQNIINASIDGQESERKKIALFLHDNISALLSSAGMHLNVFSTQNEPVSEEILKTKFILEEAHDKVRDLSHELLPTLLVRFGMFYALEDLCEKNSNSTLLFEYSCTIPPKTRYHEKFEMRIYFIISELLNNIIKHSEATIANVSLVENNSNLIINVNDNGKGYNTNEFNIAEGFGLNQIRARIKNLKGEIEVISKIDMGTSIKIDVPIMYQS</sequence>
<gene>
    <name evidence="10" type="ORF">B0A62_10200</name>
    <name evidence="9" type="ORF">IW20_06355</name>
</gene>
<dbReference type="EMBL" id="MUGY01000009">
    <property type="protein sequence ID" value="OXA94557.1"/>
    <property type="molecule type" value="Genomic_DNA"/>
</dbReference>
<evidence type="ECO:0000256" key="2">
    <source>
        <dbReference type="ARBA" id="ARBA00012438"/>
    </source>
</evidence>
<dbReference type="InterPro" id="IPR050482">
    <property type="entry name" value="Sensor_HK_TwoCompSys"/>
</dbReference>
<dbReference type="PANTHER" id="PTHR24421:SF10">
    <property type="entry name" value="NITRATE_NITRITE SENSOR PROTEIN NARQ"/>
    <property type="match status" value="1"/>
</dbReference>
<evidence type="ECO:0000256" key="5">
    <source>
        <dbReference type="ARBA" id="ARBA00023012"/>
    </source>
</evidence>
<dbReference type="EMBL" id="JPRM01000006">
    <property type="protein sequence ID" value="KFF18511.1"/>
    <property type="molecule type" value="Genomic_DNA"/>
</dbReference>
<dbReference type="CDD" id="cd16917">
    <property type="entry name" value="HATPase_UhpB-NarQ-NarX-like"/>
    <property type="match status" value="1"/>
</dbReference>
<proteinExistence type="predicted"/>
<dbReference type="EC" id="2.7.13.3" evidence="2"/>
<dbReference type="SUPFAM" id="SSF55874">
    <property type="entry name" value="ATPase domain of HSP90 chaperone/DNA topoisomerase II/histidine kinase"/>
    <property type="match status" value="1"/>
</dbReference>
<evidence type="ECO:0000313" key="11">
    <source>
        <dbReference type="Proteomes" id="UP000028712"/>
    </source>
</evidence>
<evidence type="ECO:0000313" key="9">
    <source>
        <dbReference type="EMBL" id="KFF18511.1"/>
    </source>
</evidence>
<dbReference type="AlphaFoldDB" id="A0A086AP97"/>
<evidence type="ECO:0000259" key="8">
    <source>
        <dbReference type="PROSITE" id="PS50109"/>
    </source>
</evidence>
<dbReference type="Gene3D" id="3.30.565.10">
    <property type="entry name" value="Histidine kinase-like ATPase, C-terminal domain"/>
    <property type="match status" value="1"/>
</dbReference>
<evidence type="ECO:0000256" key="3">
    <source>
        <dbReference type="ARBA" id="ARBA00022679"/>
    </source>
</evidence>
<evidence type="ECO:0000313" key="10">
    <source>
        <dbReference type="EMBL" id="OXA94557.1"/>
    </source>
</evidence>
<keyword evidence="7" id="KW-1133">Transmembrane helix</keyword>
<feature type="transmembrane region" description="Helical" evidence="7">
    <location>
        <begin position="315"/>
        <end position="334"/>
    </location>
</feature>
<dbReference type="SMART" id="SM00028">
    <property type="entry name" value="TPR"/>
    <property type="match status" value="2"/>
</dbReference>
<dbReference type="SUPFAM" id="SSF48452">
    <property type="entry name" value="TPR-like"/>
    <property type="match status" value="1"/>
</dbReference>
<evidence type="ECO:0000256" key="7">
    <source>
        <dbReference type="SAM" id="Phobius"/>
    </source>
</evidence>
<dbReference type="eggNOG" id="COG4585">
    <property type="taxonomic scope" value="Bacteria"/>
</dbReference>
<keyword evidence="6" id="KW-0175">Coiled coil</keyword>
<dbReference type="PANTHER" id="PTHR24421">
    <property type="entry name" value="NITRATE/NITRITE SENSOR PROTEIN NARX-RELATED"/>
    <property type="match status" value="1"/>
</dbReference>
<reference evidence="10 12" key="2">
    <citation type="submission" date="2016-11" db="EMBL/GenBank/DDBJ databases">
        <title>Whole genomes of Flavobacteriaceae.</title>
        <authorList>
            <person name="Stine C."/>
            <person name="Li C."/>
            <person name="Tadesse D."/>
        </authorList>
    </citation>
    <scope>NUCLEOTIDE SEQUENCE [LARGE SCALE GENOMIC DNA]</scope>
    <source>
        <strain evidence="10 12">ATCC 29551</strain>
    </source>
</reference>
<comment type="catalytic activity">
    <reaction evidence="1">
        <text>ATP + protein L-histidine = ADP + protein N-phospho-L-histidine.</text>
        <dbReference type="EC" id="2.7.13.3"/>
    </reaction>
</comment>
<keyword evidence="4 9" id="KW-0418">Kinase</keyword>
<evidence type="ECO:0000256" key="1">
    <source>
        <dbReference type="ARBA" id="ARBA00000085"/>
    </source>
</evidence>
<keyword evidence="12" id="KW-1185">Reference proteome</keyword>
<evidence type="ECO:0000256" key="4">
    <source>
        <dbReference type="ARBA" id="ARBA00022777"/>
    </source>
</evidence>
<dbReference type="InterPro" id="IPR005467">
    <property type="entry name" value="His_kinase_dom"/>
</dbReference>
<dbReference type="InterPro" id="IPR019734">
    <property type="entry name" value="TPR_rpt"/>
</dbReference>
<keyword evidence="7" id="KW-0812">Transmembrane</keyword>
<keyword evidence="3" id="KW-0808">Transferase</keyword>
<dbReference type="RefSeq" id="WP_035619890.1">
    <property type="nucleotide sequence ID" value="NZ_JBEWQG010000005.1"/>
</dbReference>
<dbReference type="InterPro" id="IPR011990">
    <property type="entry name" value="TPR-like_helical_dom_sf"/>
</dbReference>
<dbReference type="Pfam" id="PF02518">
    <property type="entry name" value="HATPase_c"/>
    <property type="match status" value="1"/>
</dbReference>
<dbReference type="GO" id="GO:0000160">
    <property type="term" value="P:phosphorelay signal transduction system"/>
    <property type="evidence" value="ECO:0007669"/>
    <property type="project" value="UniProtKB-KW"/>
</dbReference>
<dbReference type="GO" id="GO:0004673">
    <property type="term" value="F:protein histidine kinase activity"/>
    <property type="evidence" value="ECO:0007669"/>
    <property type="project" value="UniProtKB-EC"/>
</dbReference>